<dbReference type="EMBL" id="LR796429">
    <property type="protein sequence ID" value="CAB4144725.1"/>
    <property type="molecule type" value="Genomic_DNA"/>
</dbReference>
<sequence length="86" mass="9699">MKIEEIAVEHDATVPVDRTKIEKPWCDMVPGSTFFIAFPVGADLEARFKLKRSLTAKAAKKFGTGKYSIRVVEHDGHTGVRVWRRA</sequence>
<protein>
    <submittedName>
        <fullName evidence="1">Uncharacterized protein</fullName>
    </submittedName>
</protein>
<name>A0A6J5MCD7_9CAUD</name>
<proteinExistence type="predicted"/>
<organism evidence="1">
    <name type="scientific">uncultured Caudovirales phage</name>
    <dbReference type="NCBI Taxonomy" id="2100421"/>
    <lineage>
        <taxon>Viruses</taxon>
        <taxon>Duplodnaviria</taxon>
        <taxon>Heunggongvirae</taxon>
        <taxon>Uroviricota</taxon>
        <taxon>Caudoviricetes</taxon>
        <taxon>Peduoviridae</taxon>
        <taxon>Maltschvirus</taxon>
        <taxon>Maltschvirus maltsch</taxon>
    </lineage>
</organism>
<reference evidence="1" key="1">
    <citation type="submission" date="2020-04" db="EMBL/GenBank/DDBJ databases">
        <authorList>
            <person name="Chiriac C."/>
            <person name="Salcher M."/>
            <person name="Ghai R."/>
            <person name="Kavagutti S V."/>
        </authorList>
    </citation>
    <scope>NUCLEOTIDE SEQUENCE</scope>
</reference>
<accession>A0A6J5MCD7</accession>
<evidence type="ECO:0000313" key="1">
    <source>
        <dbReference type="EMBL" id="CAB4144725.1"/>
    </source>
</evidence>
<gene>
    <name evidence="1" type="ORF">UFOVP470_54</name>
</gene>